<dbReference type="RefSeq" id="WP_289162085.1">
    <property type="nucleotide sequence ID" value="NZ_JASZZN010000002.1"/>
</dbReference>
<keyword evidence="2" id="KW-0732">Signal</keyword>
<reference evidence="3 4" key="1">
    <citation type="submission" date="2023-06" db="EMBL/GenBank/DDBJ databases">
        <title>Roseiconus lacunae JC819 isolated from Gulf of Mannar region, Tamil Nadu.</title>
        <authorList>
            <person name="Pk S."/>
            <person name="Ch S."/>
            <person name="Ch V.R."/>
        </authorList>
    </citation>
    <scope>NUCLEOTIDE SEQUENCE [LARGE SCALE GENOMIC DNA]</scope>
    <source>
        <strain evidence="3 4">JC819</strain>
    </source>
</reference>
<name>A0ABT7PCT1_9BACT</name>
<evidence type="ECO:0000256" key="1">
    <source>
        <dbReference type="SAM" id="MobiDB-lite"/>
    </source>
</evidence>
<comment type="caution">
    <text evidence="3">The sequence shown here is derived from an EMBL/GenBank/DDBJ whole genome shotgun (WGS) entry which is preliminary data.</text>
</comment>
<accession>A0ABT7PCT1</accession>
<proteinExistence type="predicted"/>
<evidence type="ECO:0000256" key="2">
    <source>
        <dbReference type="SAM" id="SignalP"/>
    </source>
</evidence>
<feature type="signal peptide" evidence="2">
    <location>
        <begin position="1"/>
        <end position="21"/>
    </location>
</feature>
<evidence type="ECO:0000313" key="3">
    <source>
        <dbReference type="EMBL" id="MDM4014305.1"/>
    </source>
</evidence>
<protein>
    <submittedName>
        <fullName evidence="3">DUF481 domain-containing protein</fullName>
    </submittedName>
</protein>
<gene>
    <name evidence="3" type="ORF">QTN89_02605</name>
</gene>
<feature type="compositionally biased region" description="Polar residues" evidence="1">
    <location>
        <begin position="62"/>
        <end position="78"/>
    </location>
</feature>
<evidence type="ECO:0000313" key="4">
    <source>
        <dbReference type="Proteomes" id="UP001239462"/>
    </source>
</evidence>
<sequence>MKLSIRMIAALGAFGIGLATAIPTHAQSGETPLWQLGISTFGKKTDPSAGPPTQIAPPQIPGVSQANADASTDPTAGVTQAAGPATAPSMEIATTSGTWTHPEGATPNYESHAYESLPLPNTAMDLPIAPPQNVPPGALPPGALPLVDGPGVDSASLPIGSAIANGESAETVPLAEDTTAWYQIPWGWISTGWDNHAEFGLDGSSGNARTLALQTGLEMKRKTDRYTLALDFDYRKATNRGVTTEDNGRYNLDYDRMFDDSRWSAFGKFGAEWDQFKAFDLRLNLNGGMGYYFVRTDDATFVTRLGAGASQEIGAADDDWKPEAVFGTEAEYQLNRYNKLKGKLEYFPAWEDFSDYRLVADAAWEILLDDAENLSLKLAVTDRYDSTPQGAKPNDVYYSMLLLIKF</sequence>
<dbReference type="Proteomes" id="UP001239462">
    <property type="component" value="Unassembled WGS sequence"/>
</dbReference>
<dbReference type="EMBL" id="JASZZN010000002">
    <property type="protein sequence ID" value="MDM4014305.1"/>
    <property type="molecule type" value="Genomic_DNA"/>
</dbReference>
<keyword evidence="4" id="KW-1185">Reference proteome</keyword>
<dbReference type="InterPro" id="IPR007433">
    <property type="entry name" value="DUF481"/>
</dbReference>
<dbReference type="Pfam" id="PF04338">
    <property type="entry name" value="DUF481"/>
    <property type="match status" value="1"/>
</dbReference>
<organism evidence="3 4">
    <name type="scientific">Roseiconus lacunae</name>
    <dbReference type="NCBI Taxonomy" id="2605694"/>
    <lineage>
        <taxon>Bacteria</taxon>
        <taxon>Pseudomonadati</taxon>
        <taxon>Planctomycetota</taxon>
        <taxon>Planctomycetia</taxon>
        <taxon>Pirellulales</taxon>
        <taxon>Pirellulaceae</taxon>
        <taxon>Roseiconus</taxon>
    </lineage>
</organism>
<feature type="chain" id="PRO_5046115957" evidence="2">
    <location>
        <begin position="22"/>
        <end position="406"/>
    </location>
</feature>
<feature type="region of interest" description="Disordered" evidence="1">
    <location>
        <begin position="40"/>
        <end position="86"/>
    </location>
</feature>